<keyword evidence="1" id="KW-0732">Signal</keyword>
<feature type="signal peptide" evidence="1">
    <location>
        <begin position="1"/>
        <end position="17"/>
    </location>
</feature>
<protein>
    <submittedName>
        <fullName evidence="2">Putative secreted protein</fullName>
    </submittedName>
</protein>
<accession>A0A2M4CE91</accession>
<reference evidence="2" key="1">
    <citation type="submission" date="2018-01" db="EMBL/GenBank/DDBJ databases">
        <title>An insight into the sialome of Amazonian anophelines.</title>
        <authorList>
            <person name="Ribeiro J.M."/>
            <person name="Scarpassa V."/>
            <person name="Calvo E."/>
        </authorList>
    </citation>
    <scope>NUCLEOTIDE SEQUENCE</scope>
    <source>
        <tissue evidence="2">Salivary glands</tissue>
    </source>
</reference>
<sequence length="70" mass="8078">MYSLFCFPLRFRSLVWCACVACLSPVPANLRFAPSFHSCCPTFKPPDIDSEPPLDQRMSTPPMYNRFYLP</sequence>
<feature type="chain" id="PRO_5014643263" evidence="1">
    <location>
        <begin position="18"/>
        <end position="70"/>
    </location>
</feature>
<evidence type="ECO:0000313" key="2">
    <source>
        <dbReference type="EMBL" id="MBW63657.1"/>
    </source>
</evidence>
<dbReference type="AlphaFoldDB" id="A0A2M4CE91"/>
<evidence type="ECO:0000256" key="1">
    <source>
        <dbReference type="SAM" id="SignalP"/>
    </source>
</evidence>
<proteinExistence type="predicted"/>
<dbReference type="EMBL" id="GGFJ01014516">
    <property type="protein sequence ID" value="MBW63657.1"/>
    <property type="molecule type" value="Transcribed_RNA"/>
</dbReference>
<name>A0A2M4CE91_9DIPT</name>
<organism evidence="2">
    <name type="scientific">Anopheles marajoara</name>
    <dbReference type="NCBI Taxonomy" id="58244"/>
    <lineage>
        <taxon>Eukaryota</taxon>
        <taxon>Metazoa</taxon>
        <taxon>Ecdysozoa</taxon>
        <taxon>Arthropoda</taxon>
        <taxon>Hexapoda</taxon>
        <taxon>Insecta</taxon>
        <taxon>Pterygota</taxon>
        <taxon>Neoptera</taxon>
        <taxon>Endopterygota</taxon>
        <taxon>Diptera</taxon>
        <taxon>Nematocera</taxon>
        <taxon>Culicoidea</taxon>
        <taxon>Culicidae</taxon>
        <taxon>Anophelinae</taxon>
        <taxon>Anopheles</taxon>
    </lineage>
</organism>